<sequence length="507" mass="58293">MAITRVARVALRRQATATTILSRTIPAHARYSSSFLDFFNNRRVIGEEVKKPTRTKETKTRGIWTKEAEPKTTDSEAAETKTFDTQATETQPVKKLPFDTVPVETPSIENQLDKDKLVDDQLVEEESKIKFKEKPKGRSKGRVDQSKQKNVQNNTRHGPKWIHELNKRIKALQDRQHTTKDIPPTVWKEISKLNSSINQNWSRVFASREGFLTPKEGVAGLTKQEVAWGDMDSMGRFPFPRQSHGPSNCETGHVNSVVYNKYAEASRVHFIRGLSEYRIDNTEEEKKQYLQLMTPESVGLVLRSIRTYFKHPVKFPDRVSVFHKILKPPDAVSDHFLLEVLILSEYNYKIAARLAEDVAIWDFERGQNTTLKPNQVRDLNRIYKRQPLNREAADKEIDEWMRKLADIEMRLRNKSDQKIERRRLEDIPLKERMVESAIDDALRATGELEPGFEDSRGVEALKEWEALKGTQDSKDVEAPSDAAVPEGAKDAASESTKETKKFSFLKF</sequence>
<dbReference type="InterPro" id="IPR029069">
    <property type="entry name" value="HotDog_dom_sf"/>
</dbReference>
<dbReference type="EMBL" id="NIZV01000056">
    <property type="protein sequence ID" value="RSM14435.1"/>
    <property type="molecule type" value="Genomic_DNA"/>
</dbReference>
<dbReference type="Proteomes" id="UP000288429">
    <property type="component" value="Unassembled WGS sequence"/>
</dbReference>
<dbReference type="Gene3D" id="3.10.129.10">
    <property type="entry name" value="Hotdog Thioesterase"/>
    <property type="match status" value="1"/>
</dbReference>
<feature type="region of interest" description="Disordered" evidence="2">
    <location>
        <begin position="128"/>
        <end position="156"/>
    </location>
</feature>
<comment type="caution">
    <text evidence="3">The sequence shown here is derived from an EMBL/GenBank/DDBJ whole genome shotgun (WGS) entry which is preliminary data.</text>
</comment>
<proteinExistence type="predicted"/>
<protein>
    <submittedName>
        <fullName evidence="3">Uncharacterized protein</fullName>
    </submittedName>
</protein>
<keyword evidence="1" id="KW-0175">Coiled coil</keyword>
<dbReference type="Pfam" id="PF13279">
    <property type="entry name" value="4HBT_2"/>
    <property type="match status" value="1"/>
</dbReference>
<dbReference type="AlphaFoldDB" id="A0A428UJF9"/>
<dbReference type="SUPFAM" id="SSF54637">
    <property type="entry name" value="Thioesterase/thiol ester dehydrase-isomerase"/>
    <property type="match status" value="1"/>
</dbReference>
<feature type="compositionally biased region" description="Basic and acidic residues" evidence="2">
    <location>
        <begin position="128"/>
        <end position="147"/>
    </location>
</feature>
<feature type="region of interest" description="Disordered" evidence="2">
    <location>
        <begin position="66"/>
        <end position="116"/>
    </location>
</feature>
<feature type="region of interest" description="Disordered" evidence="2">
    <location>
        <begin position="467"/>
        <end position="507"/>
    </location>
</feature>
<accession>A0A428UJF9</accession>
<evidence type="ECO:0000313" key="3">
    <source>
        <dbReference type="EMBL" id="RSM14435.1"/>
    </source>
</evidence>
<evidence type="ECO:0000256" key="1">
    <source>
        <dbReference type="SAM" id="Coils"/>
    </source>
</evidence>
<evidence type="ECO:0000256" key="2">
    <source>
        <dbReference type="SAM" id="MobiDB-lite"/>
    </source>
</evidence>
<evidence type="ECO:0000313" key="4">
    <source>
        <dbReference type="Proteomes" id="UP000288429"/>
    </source>
</evidence>
<feature type="coiled-coil region" evidence="1">
    <location>
        <begin position="390"/>
        <end position="417"/>
    </location>
</feature>
<feature type="compositionally biased region" description="Basic and acidic residues" evidence="2">
    <location>
        <begin position="467"/>
        <end position="477"/>
    </location>
</feature>
<feature type="compositionally biased region" description="Basic and acidic residues" evidence="2">
    <location>
        <begin position="66"/>
        <end position="82"/>
    </location>
</feature>
<feature type="compositionally biased region" description="Basic and acidic residues" evidence="2">
    <location>
        <begin position="487"/>
        <end position="501"/>
    </location>
</feature>
<gene>
    <name evidence="3" type="ORF">CDV31_005452</name>
</gene>
<reference evidence="3 4" key="1">
    <citation type="submission" date="2017-06" db="EMBL/GenBank/DDBJ databases">
        <title>Cmopartive genomic analysis of Ambrosia Fusariam Clade fungi.</title>
        <authorList>
            <person name="Stajich J.E."/>
            <person name="Carrillo J."/>
            <person name="Kijimoto T."/>
            <person name="Eskalen A."/>
            <person name="O'Donnell K."/>
            <person name="Kasson M."/>
        </authorList>
    </citation>
    <scope>NUCLEOTIDE SEQUENCE [LARGE SCALE GENOMIC DNA]</scope>
    <source>
        <strain evidence="3 4">NRRL 20438</strain>
    </source>
</reference>
<keyword evidence="4" id="KW-1185">Reference proteome</keyword>
<name>A0A428UJF9_9HYPO</name>
<organism evidence="3 4">
    <name type="scientific">Fusarium ambrosium</name>
    <dbReference type="NCBI Taxonomy" id="131363"/>
    <lineage>
        <taxon>Eukaryota</taxon>
        <taxon>Fungi</taxon>
        <taxon>Dikarya</taxon>
        <taxon>Ascomycota</taxon>
        <taxon>Pezizomycotina</taxon>
        <taxon>Sordariomycetes</taxon>
        <taxon>Hypocreomycetidae</taxon>
        <taxon>Hypocreales</taxon>
        <taxon>Nectriaceae</taxon>
        <taxon>Fusarium</taxon>
        <taxon>Fusarium solani species complex</taxon>
    </lineage>
</organism>